<name>A0A428TTZ0_9HYPO</name>
<feature type="compositionally biased region" description="Polar residues" evidence="10">
    <location>
        <begin position="120"/>
        <end position="149"/>
    </location>
</feature>
<sequence length="295" mass="32623">MAHSNAAELAKAVPECVSGCFNIGVAATGCGEDDFDCWCYDKNHETVVDTMSECLGNRERKLNESCSEDEIFQMENSYWKICEQYWEDYGTATEPATKSTSVPKSSLTSLRVSSTTSSVQLPQNTMNQSENENSDTPGETDTVSTQNRGPSIGAQVGIGIGITLGVVLIVRYIAETDHLKNTVQAIVEDIGYCMKELDLRENLSAGLRRCTTDLSRSVDEHTKVTDSEYERTFRPRFTCKVVSLKGVDATKKEKADGEEATKMEMVVQFPASEYNDSPHSLMPGQAQIYIMLKEL</sequence>
<feature type="disulfide bond" evidence="9">
    <location>
        <begin position="30"/>
        <end position="37"/>
    </location>
</feature>
<comment type="caution">
    <text evidence="9">Lacks conserved residue(s) required for the propagation of feature annotation.</text>
</comment>
<feature type="compositionally biased region" description="Polar residues" evidence="10">
    <location>
        <begin position="94"/>
        <end position="104"/>
    </location>
</feature>
<evidence type="ECO:0000259" key="12">
    <source>
        <dbReference type="PROSITE" id="PS52012"/>
    </source>
</evidence>
<evidence type="ECO:0000256" key="10">
    <source>
        <dbReference type="SAM" id="MobiDB-lite"/>
    </source>
</evidence>
<keyword evidence="11" id="KW-0812">Transmembrane</keyword>
<feature type="domain" description="CFEM" evidence="12">
    <location>
        <begin position="1"/>
        <end position="109"/>
    </location>
</feature>
<evidence type="ECO:0000256" key="5">
    <source>
        <dbReference type="ARBA" id="ARBA00022622"/>
    </source>
</evidence>
<evidence type="ECO:0000313" key="14">
    <source>
        <dbReference type="Proteomes" id="UP000287144"/>
    </source>
</evidence>
<evidence type="ECO:0000256" key="8">
    <source>
        <dbReference type="ARBA" id="ARBA00023288"/>
    </source>
</evidence>
<keyword evidence="9" id="KW-0349">Heme</keyword>
<keyword evidence="11" id="KW-0472">Membrane</keyword>
<comment type="similarity">
    <text evidence="3">Belongs to the RBT5 family.</text>
</comment>
<dbReference type="Pfam" id="PF05730">
    <property type="entry name" value="CFEM"/>
    <property type="match status" value="1"/>
</dbReference>
<accession>A0A428TTZ0</accession>
<keyword evidence="5" id="KW-0336">GPI-anchor</keyword>
<evidence type="ECO:0000256" key="11">
    <source>
        <dbReference type="SAM" id="Phobius"/>
    </source>
</evidence>
<evidence type="ECO:0000313" key="13">
    <source>
        <dbReference type="EMBL" id="RSM05474.1"/>
    </source>
</evidence>
<dbReference type="EMBL" id="NKCK01000052">
    <property type="protein sequence ID" value="RSM05474.1"/>
    <property type="molecule type" value="Genomic_DNA"/>
</dbReference>
<organism evidence="13 14">
    <name type="scientific">Fusarium oligoseptatum</name>
    <dbReference type="NCBI Taxonomy" id="2604345"/>
    <lineage>
        <taxon>Eukaryota</taxon>
        <taxon>Fungi</taxon>
        <taxon>Dikarya</taxon>
        <taxon>Ascomycota</taxon>
        <taxon>Pezizomycotina</taxon>
        <taxon>Sordariomycetes</taxon>
        <taxon>Hypocreomycetidae</taxon>
        <taxon>Hypocreales</taxon>
        <taxon>Nectriaceae</taxon>
        <taxon>Fusarium</taxon>
        <taxon>Fusarium solani species complex</taxon>
    </lineage>
</organism>
<evidence type="ECO:0000256" key="9">
    <source>
        <dbReference type="PROSITE-ProRule" id="PRU01356"/>
    </source>
</evidence>
<dbReference type="Proteomes" id="UP000287144">
    <property type="component" value="Unassembled WGS sequence"/>
</dbReference>
<keyword evidence="14" id="KW-1185">Reference proteome</keyword>
<feature type="transmembrane region" description="Helical" evidence="11">
    <location>
        <begin position="152"/>
        <end position="174"/>
    </location>
</feature>
<evidence type="ECO:0000256" key="6">
    <source>
        <dbReference type="ARBA" id="ARBA00022729"/>
    </source>
</evidence>
<dbReference type="GO" id="GO:0046872">
    <property type="term" value="F:metal ion binding"/>
    <property type="evidence" value="ECO:0007669"/>
    <property type="project" value="UniProtKB-UniRule"/>
</dbReference>
<keyword evidence="6" id="KW-0732">Signal</keyword>
<evidence type="ECO:0000256" key="7">
    <source>
        <dbReference type="ARBA" id="ARBA00023157"/>
    </source>
</evidence>
<keyword evidence="9" id="KW-0479">Metal-binding</keyword>
<keyword evidence="8" id="KW-0449">Lipoprotein</keyword>
<feature type="binding site" description="axial binding residue" evidence="9">
    <location>
        <position position="34"/>
    </location>
    <ligand>
        <name>heme</name>
        <dbReference type="ChEBI" id="CHEBI:30413"/>
    </ligand>
    <ligandPart>
        <name>Fe</name>
        <dbReference type="ChEBI" id="CHEBI:18248"/>
    </ligandPart>
</feature>
<dbReference type="GO" id="GO:0098552">
    <property type="term" value="C:side of membrane"/>
    <property type="evidence" value="ECO:0007669"/>
    <property type="project" value="UniProtKB-KW"/>
</dbReference>
<comment type="caution">
    <text evidence="13">The sequence shown here is derived from an EMBL/GenBank/DDBJ whole genome shotgun (WGS) entry which is preliminary data.</text>
</comment>
<comment type="subcellular location">
    <subcellularLocation>
        <location evidence="1">Membrane</location>
        <topology evidence="1">Lipid-anchor</topology>
        <topology evidence="1">GPI-anchor</topology>
    </subcellularLocation>
    <subcellularLocation>
        <location evidence="2">Secreted</location>
    </subcellularLocation>
</comment>
<reference evidence="13 14" key="1">
    <citation type="submission" date="2017-06" db="EMBL/GenBank/DDBJ databases">
        <title>Comparative genomic analysis of Ambrosia Fusariam Clade fungi.</title>
        <authorList>
            <person name="Stajich J.E."/>
            <person name="Carrillo J."/>
            <person name="Kijimoto T."/>
            <person name="Eskalen A."/>
            <person name="O'Donnell K."/>
            <person name="Kasson M."/>
        </authorList>
    </citation>
    <scope>NUCLEOTIDE SEQUENCE [LARGE SCALE GENOMIC DNA]</scope>
    <source>
        <strain evidence="13 14">NRRL62579</strain>
    </source>
</reference>
<keyword evidence="9" id="KW-0408">Iron</keyword>
<gene>
    <name evidence="13" type="ORF">CEP52_006215</name>
</gene>
<evidence type="ECO:0000256" key="2">
    <source>
        <dbReference type="ARBA" id="ARBA00004613"/>
    </source>
</evidence>
<dbReference type="PROSITE" id="PS52012">
    <property type="entry name" value="CFEM"/>
    <property type="match status" value="1"/>
</dbReference>
<evidence type="ECO:0000256" key="3">
    <source>
        <dbReference type="ARBA" id="ARBA00010031"/>
    </source>
</evidence>
<evidence type="ECO:0000256" key="1">
    <source>
        <dbReference type="ARBA" id="ARBA00004589"/>
    </source>
</evidence>
<protein>
    <recommendedName>
        <fullName evidence="12">CFEM domain-containing protein</fullName>
    </recommendedName>
</protein>
<proteinExistence type="inferred from homology"/>
<dbReference type="InterPro" id="IPR008427">
    <property type="entry name" value="Extracellular_membr_CFEM_dom"/>
</dbReference>
<keyword evidence="7 9" id="KW-1015">Disulfide bond</keyword>
<keyword evidence="4" id="KW-0964">Secreted</keyword>
<dbReference type="AlphaFoldDB" id="A0A428TTZ0"/>
<feature type="region of interest" description="Disordered" evidence="10">
    <location>
        <begin position="94"/>
        <end position="150"/>
    </location>
</feature>
<dbReference type="GO" id="GO:0005576">
    <property type="term" value="C:extracellular region"/>
    <property type="evidence" value="ECO:0007669"/>
    <property type="project" value="UniProtKB-SubCell"/>
</dbReference>
<feature type="compositionally biased region" description="Low complexity" evidence="10">
    <location>
        <begin position="105"/>
        <end position="119"/>
    </location>
</feature>
<keyword evidence="11" id="KW-1133">Transmembrane helix</keyword>
<evidence type="ECO:0000256" key="4">
    <source>
        <dbReference type="ARBA" id="ARBA00022525"/>
    </source>
</evidence>
<keyword evidence="5" id="KW-0325">Glycoprotein</keyword>